<reference evidence="8" key="1">
    <citation type="submission" date="2018-06" db="EMBL/GenBank/DDBJ databases">
        <authorList>
            <person name="Zhirakovskaya E."/>
        </authorList>
    </citation>
    <scope>NUCLEOTIDE SEQUENCE</scope>
</reference>
<feature type="domain" description="Alpha-carbonic anhydrase" evidence="7">
    <location>
        <begin position="1"/>
        <end position="151"/>
    </location>
</feature>
<feature type="non-terminal residue" evidence="8">
    <location>
        <position position="1"/>
    </location>
</feature>
<dbReference type="GO" id="GO:0004089">
    <property type="term" value="F:carbonate dehydratase activity"/>
    <property type="evidence" value="ECO:0007669"/>
    <property type="project" value="UniProtKB-EC"/>
</dbReference>
<dbReference type="Gene3D" id="3.10.200.10">
    <property type="entry name" value="Alpha carbonic anhydrase"/>
    <property type="match status" value="1"/>
</dbReference>
<evidence type="ECO:0000256" key="4">
    <source>
        <dbReference type="ARBA" id="ARBA00022833"/>
    </source>
</evidence>
<evidence type="ECO:0000256" key="1">
    <source>
        <dbReference type="ARBA" id="ARBA00010718"/>
    </source>
</evidence>
<comment type="similarity">
    <text evidence="1">Belongs to the alpha-carbonic anhydrase family.</text>
</comment>
<dbReference type="SMART" id="SM01057">
    <property type="entry name" value="Carb_anhydrase"/>
    <property type="match status" value="1"/>
</dbReference>
<evidence type="ECO:0000256" key="3">
    <source>
        <dbReference type="ARBA" id="ARBA00022723"/>
    </source>
</evidence>
<dbReference type="PANTHER" id="PTHR18952">
    <property type="entry name" value="CARBONIC ANHYDRASE"/>
    <property type="match status" value="1"/>
</dbReference>
<dbReference type="Pfam" id="PF00194">
    <property type="entry name" value="Carb_anhydrase"/>
    <property type="match status" value="1"/>
</dbReference>
<dbReference type="GO" id="GO:0008270">
    <property type="term" value="F:zinc ion binding"/>
    <property type="evidence" value="ECO:0007669"/>
    <property type="project" value="InterPro"/>
</dbReference>
<dbReference type="InterPro" id="IPR001148">
    <property type="entry name" value="CA_dom"/>
</dbReference>
<dbReference type="AlphaFoldDB" id="A0A3B1BYP1"/>
<comment type="catalytic activity">
    <reaction evidence="6">
        <text>hydrogencarbonate + H(+) = CO2 + H2O</text>
        <dbReference type="Rhea" id="RHEA:10748"/>
        <dbReference type="ChEBI" id="CHEBI:15377"/>
        <dbReference type="ChEBI" id="CHEBI:15378"/>
        <dbReference type="ChEBI" id="CHEBI:16526"/>
        <dbReference type="ChEBI" id="CHEBI:17544"/>
        <dbReference type="EC" id="4.2.1.1"/>
    </reaction>
</comment>
<evidence type="ECO:0000313" key="8">
    <source>
        <dbReference type="EMBL" id="VAX16954.1"/>
    </source>
</evidence>
<proteinExistence type="inferred from homology"/>
<keyword evidence="5 8" id="KW-0456">Lyase</keyword>
<evidence type="ECO:0000259" key="7">
    <source>
        <dbReference type="PROSITE" id="PS51144"/>
    </source>
</evidence>
<sequence length="151" mass="16808">VVMDGKKFNLLQFHFHTPSEHTAKGSPYPIELHMVHQSDDGQLGVIGVFFKEGARNKALSTVWKRANDHIGMEHTPEGVTINAADFLPADRTHHNYSGSLTTPPCSENVNWNVMVTPLEASSAQIKKLQKLFKANARPVQKLHGRSLSIMK</sequence>
<dbReference type="EC" id="4.2.1.1" evidence="2"/>
<name>A0A3B1BYP1_9ZZZZ</name>
<dbReference type="EMBL" id="UOGC01000040">
    <property type="protein sequence ID" value="VAX16954.1"/>
    <property type="molecule type" value="Genomic_DNA"/>
</dbReference>
<accession>A0A3B1BYP1</accession>
<keyword evidence="3" id="KW-0479">Metal-binding</keyword>
<protein>
    <recommendedName>
        <fullName evidence="2">carbonic anhydrase</fullName>
        <ecNumber evidence="2">4.2.1.1</ecNumber>
    </recommendedName>
</protein>
<dbReference type="PANTHER" id="PTHR18952:SF265">
    <property type="entry name" value="CARBONIC ANHYDRASE"/>
    <property type="match status" value="1"/>
</dbReference>
<evidence type="ECO:0000256" key="2">
    <source>
        <dbReference type="ARBA" id="ARBA00012925"/>
    </source>
</evidence>
<keyword evidence="4" id="KW-0862">Zinc</keyword>
<evidence type="ECO:0000256" key="5">
    <source>
        <dbReference type="ARBA" id="ARBA00023239"/>
    </source>
</evidence>
<dbReference type="InterPro" id="IPR041891">
    <property type="entry name" value="Alpha_CA_prokaryot-like"/>
</dbReference>
<organism evidence="8">
    <name type="scientific">hydrothermal vent metagenome</name>
    <dbReference type="NCBI Taxonomy" id="652676"/>
    <lineage>
        <taxon>unclassified sequences</taxon>
        <taxon>metagenomes</taxon>
        <taxon>ecological metagenomes</taxon>
    </lineage>
</organism>
<dbReference type="SUPFAM" id="SSF51069">
    <property type="entry name" value="Carbonic anhydrase"/>
    <property type="match status" value="1"/>
</dbReference>
<dbReference type="PROSITE" id="PS51144">
    <property type="entry name" value="ALPHA_CA_2"/>
    <property type="match status" value="1"/>
</dbReference>
<gene>
    <name evidence="8" type="ORF">MNBD_NITROSPINAE01-1654</name>
</gene>
<dbReference type="InterPro" id="IPR036398">
    <property type="entry name" value="CA_dom_sf"/>
</dbReference>
<dbReference type="InterPro" id="IPR023561">
    <property type="entry name" value="Carbonic_anhydrase_a-class"/>
</dbReference>
<dbReference type="CDD" id="cd03124">
    <property type="entry name" value="alpha_CA_prokaryotic_like"/>
    <property type="match status" value="1"/>
</dbReference>
<evidence type="ECO:0000256" key="6">
    <source>
        <dbReference type="ARBA" id="ARBA00048348"/>
    </source>
</evidence>